<keyword evidence="2" id="KW-1185">Reference proteome</keyword>
<dbReference type="EMBL" id="FOSL01000029">
    <property type="protein sequence ID" value="SFL07724.1"/>
    <property type="molecule type" value="Genomic_DNA"/>
</dbReference>
<evidence type="ECO:0000313" key="1">
    <source>
        <dbReference type="EMBL" id="SFL07724.1"/>
    </source>
</evidence>
<name>A0A1I4EPW2_9HYPH</name>
<gene>
    <name evidence="1" type="ORF">SAMN04488498_12926</name>
</gene>
<sequence length="53" mass="5889">MAKNSYTLVTQFTAEIWGNLKPAALGRKDGEPKTHEQRSGSFLHCTFVDTAFS</sequence>
<accession>A0A1I4EPW2</accession>
<evidence type="ECO:0000313" key="2">
    <source>
        <dbReference type="Proteomes" id="UP000323300"/>
    </source>
</evidence>
<protein>
    <submittedName>
        <fullName evidence="1">Uncharacterized protein</fullName>
    </submittedName>
</protein>
<dbReference type="AlphaFoldDB" id="A0A1I4EPW2"/>
<proteinExistence type="predicted"/>
<dbReference type="Proteomes" id="UP000323300">
    <property type="component" value="Unassembled WGS sequence"/>
</dbReference>
<organism evidence="1 2">
    <name type="scientific">Neomesorhizobium albiziae</name>
    <dbReference type="NCBI Taxonomy" id="335020"/>
    <lineage>
        <taxon>Bacteria</taxon>
        <taxon>Pseudomonadati</taxon>
        <taxon>Pseudomonadota</taxon>
        <taxon>Alphaproteobacteria</taxon>
        <taxon>Hyphomicrobiales</taxon>
        <taxon>Phyllobacteriaceae</taxon>
        <taxon>Neomesorhizobium</taxon>
    </lineage>
</organism>
<reference evidence="1 2" key="1">
    <citation type="submission" date="2016-10" db="EMBL/GenBank/DDBJ databases">
        <authorList>
            <person name="Varghese N."/>
            <person name="Submissions S."/>
        </authorList>
    </citation>
    <scope>NUCLEOTIDE SEQUENCE [LARGE SCALE GENOMIC DNA]</scope>
    <source>
        <strain evidence="1 2">DSM 21822</strain>
    </source>
</reference>